<dbReference type="VEuPathDB" id="CryptoDB:Vbra_18628"/>
<dbReference type="OrthoDB" id="2498029at2759"/>
<dbReference type="OMA" id="NIMLRAM"/>
<dbReference type="PhylomeDB" id="A0A0G4GTB6"/>
<evidence type="ECO:0000259" key="1">
    <source>
        <dbReference type="Pfam" id="PF12146"/>
    </source>
</evidence>
<dbReference type="FunCoup" id="A0A0G4GTB6">
    <property type="interactions" value="4"/>
</dbReference>
<dbReference type="Pfam" id="PF12146">
    <property type="entry name" value="Hydrolase_4"/>
    <property type="match status" value="1"/>
</dbReference>
<organism evidence="2 3">
    <name type="scientific">Vitrella brassicaformis (strain CCMP3155)</name>
    <dbReference type="NCBI Taxonomy" id="1169540"/>
    <lineage>
        <taxon>Eukaryota</taxon>
        <taxon>Sar</taxon>
        <taxon>Alveolata</taxon>
        <taxon>Colpodellida</taxon>
        <taxon>Vitrellaceae</taxon>
        <taxon>Vitrella</taxon>
    </lineage>
</organism>
<evidence type="ECO:0000313" key="2">
    <source>
        <dbReference type="EMBL" id="CEM33725.1"/>
    </source>
</evidence>
<dbReference type="STRING" id="1169540.A0A0G4GTB6"/>
<dbReference type="InParanoid" id="A0A0G4GTB6"/>
<accession>A0A0G4GTB6</accession>
<keyword evidence="3" id="KW-1185">Reference proteome</keyword>
<dbReference type="AlphaFoldDB" id="A0A0G4GTB6"/>
<sequence length="371" mass="41721">MWLHFPFQDLVFWYRYLVMCVTRPEYRKARWHGIFNGWWLMMLIRHIGELLGLISPPKAAVLRDQLERCDDKVQELGRPKLHTTINAKGLHLQRFSYEVEKPRGAIIAMHGYASHFRFCFLTLPGQKYYGSWIQKLNLEGFSVYAYDHQGHGLSDAWQDVRCNCESFDDLVNDAAVVLNDVRTTVGGSVPVFMMGLSMGGNVAAQAAAGAAGRMLDGIVLLSPMLDMTIMKAANRPFLPLLPMASRIAPHLAVGSRPVHIEEVMLEMVLDPLFYTGLSRARFGLELMLAVESVMSKASSIRCPVLLVHSHKDGIVAPDGSKTFLQKVSSEKADFVVADEMYHHLPNEKGNEKTYEHVLQFLLAHAPPRDAT</sequence>
<dbReference type="Proteomes" id="UP000041254">
    <property type="component" value="Unassembled WGS sequence"/>
</dbReference>
<reference evidence="2 3" key="1">
    <citation type="submission" date="2014-11" db="EMBL/GenBank/DDBJ databases">
        <authorList>
            <person name="Zhu J."/>
            <person name="Qi W."/>
            <person name="Song R."/>
        </authorList>
    </citation>
    <scope>NUCLEOTIDE SEQUENCE [LARGE SCALE GENOMIC DNA]</scope>
</reference>
<name>A0A0G4GTB6_VITBC</name>
<feature type="domain" description="Serine aminopeptidase S33" evidence="1">
    <location>
        <begin position="101"/>
        <end position="348"/>
    </location>
</feature>
<dbReference type="PANTHER" id="PTHR11614">
    <property type="entry name" value="PHOSPHOLIPASE-RELATED"/>
    <property type="match status" value="1"/>
</dbReference>
<dbReference type="EMBL" id="CDMY01000791">
    <property type="protein sequence ID" value="CEM33725.1"/>
    <property type="molecule type" value="Genomic_DNA"/>
</dbReference>
<dbReference type="InterPro" id="IPR022742">
    <property type="entry name" value="Hydrolase_4"/>
</dbReference>
<dbReference type="Gene3D" id="3.40.50.1820">
    <property type="entry name" value="alpha/beta hydrolase"/>
    <property type="match status" value="1"/>
</dbReference>
<dbReference type="InterPro" id="IPR051044">
    <property type="entry name" value="MAG_DAG_Lipase"/>
</dbReference>
<protein>
    <recommendedName>
        <fullName evidence="1">Serine aminopeptidase S33 domain-containing protein</fullName>
    </recommendedName>
</protein>
<gene>
    <name evidence="2" type="ORF">Vbra_18628</name>
</gene>
<evidence type="ECO:0000313" key="3">
    <source>
        <dbReference type="Proteomes" id="UP000041254"/>
    </source>
</evidence>
<dbReference type="SUPFAM" id="SSF53474">
    <property type="entry name" value="alpha/beta-Hydrolases"/>
    <property type="match status" value="1"/>
</dbReference>
<dbReference type="InterPro" id="IPR029058">
    <property type="entry name" value="AB_hydrolase_fold"/>
</dbReference>
<proteinExistence type="predicted"/>